<keyword evidence="3" id="KW-1185">Reference proteome</keyword>
<dbReference type="Proteomes" id="UP001529510">
    <property type="component" value="Unassembled WGS sequence"/>
</dbReference>
<dbReference type="SUPFAM" id="SSF53098">
    <property type="entry name" value="Ribonuclease H-like"/>
    <property type="match status" value="1"/>
</dbReference>
<dbReference type="InterPro" id="IPR012337">
    <property type="entry name" value="RNaseH-like_sf"/>
</dbReference>
<name>A0ABD0RIL2_CIRMR</name>
<evidence type="ECO:0000313" key="2">
    <source>
        <dbReference type="EMBL" id="KAL0198379.1"/>
    </source>
</evidence>
<feature type="domain" description="DUF4371" evidence="1">
    <location>
        <begin position="54"/>
        <end position="149"/>
    </location>
</feature>
<reference evidence="2 3" key="1">
    <citation type="submission" date="2024-05" db="EMBL/GenBank/DDBJ databases">
        <title>Genome sequencing and assembly of Indian major carp, Cirrhinus mrigala (Hamilton, 1822).</title>
        <authorList>
            <person name="Mohindra V."/>
            <person name="Chowdhury L.M."/>
            <person name="Lal K."/>
            <person name="Jena J.K."/>
        </authorList>
    </citation>
    <scope>NUCLEOTIDE SEQUENCE [LARGE SCALE GENOMIC DNA]</scope>
    <source>
        <strain evidence="2">CM1030</strain>
        <tissue evidence="2">Blood</tissue>
    </source>
</reference>
<dbReference type="PANTHER" id="PTHR37162:SF1">
    <property type="entry name" value="BED-TYPE DOMAIN-CONTAINING PROTEIN"/>
    <property type="match status" value="1"/>
</dbReference>
<organism evidence="2 3">
    <name type="scientific">Cirrhinus mrigala</name>
    <name type="common">Mrigala</name>
    <dbReference type="NCBI Taxonomy" id="683832"/>
    <lineage>
        <taxon>Eukaryota</taxon>
        <taxon>Metazoa</taxon>
        <taxon>Chordata</taxon>
        <taxon>Craniata</taxon>
        <taxon>Vertebrata</taxon>
        <taxon>Euteleostomi</taxon>
        <taxon>Actinopterygii</taxon>
        <taxon>Neopterygii</taxon>
        <taxon>Teleostei</taxon>
        <taxon>Ostariophysi</taxon>
        <taxon>Cypriniformes</taxon>
        <taxon>Cyprinidae</taxon>
        <taxon>Labeoninae</taxon>
        <taxon>Labeonini</taxon>
        <taxon>Cirrhinus</taxon>
    </lineage>
</organism>
<gene>
    <name evidence="2" type="ORF">M9458_006919</name>
</gene>
<comment type="caution">
    <text evidence="2">The sequence shown here is derived from an EMBL/GenBank/DDBJ whole genome shotgun (WGS) entry which is preliminary data.</text>
</comment>
<sequence length="176" mass="19233">MAMAIAEHCSILSCDHIGKGCKAAFPDSSAAKHFRMHRTKCAEMINGVLAPYFLKRLVSDIGDSKYSLLLDESTDVSVSKYLGIVIRYFSEDKANVVATYLGLVELEGGDAKTIARAILTFLEKCGLKRKNLLGIGTDNASVMTGVYNGVHKILQEQSDLKHLVLIRCVCHSLQLA</sequence>
<protein>
    <recommendedName>
        <fullName evidence="1">DUF4371 domain-containing protein</fullName>
    </recommendedName>
</protein>
<accession>A0ABD0RIL2</accession>
<dbReference type="EMBL" id="JAMKFB020000003">
    <property type="protein sequence ID" value="KAL0198379.1"/>
    <property type="molecule type" value="Genomic_DNA"/>
</dbReference>
<feature type="non-terminal residue" evidence="2">
    <location>
        <position position="176"/>
    </location>
</feature>
<dbReference type="PANTHER" id="PTHR37162">
    <property type="entry name" value="HAT FAMILY DIMERISATION DOMAINCONTAINING PROTEIN-RELATED"/>
    <property type="match status" value="1"/>
</dbReference>
<evidence type="ECO:0000259" key="1">
    <source>
        <dbReference type="Pfam" id="PF14291"/>
    </source>
</evidence>
<dbReference type="Pfam" id="PF14291">
    <property type="entry name" value="DUF4371"/>
    <property type="match status" value="1"/>
</dbReference>
<evidence type="ECO:0000313" key="3">
    <source>
        <dbReference type="Proteomes" id="UP001529510"/>
    </source>
</evidence>
<dbReference type="AlphaFoldDB" id="A0ABD0RIL2"/>
<proteinExistence type="predicted"/>
<dbReference type="InterPro" id="IPR025398">
    <property type="entry name" value="DUF4371"/>
</dbReference>